<comment type="caution">
    <text evidence="1">The sequence shown here is derived from an EMBL/GenBank/DDBJ whole genome shotgun (WGS) entry which is preliminary data.</text>
</comment>
<dbReference type="EMBL" id="CAJJDO010000152">
    <property type="protein sequence ID" value="CAD8208963.1"/>
    <property type="molecule type" value="Genomic_DNA"/>
</dbReference>
<protein>
    <submittedName>
        <fullName evidence="1">Uncharacterized protein</fullName>
    </submittedName>
</protein>
<sequence>MLLNKILFKQIFKLPISINKLLINTRKQLQLKISEFYFKALLRLLLSNAYDFNFACAIQMAYYPVERIIFYQQIII</sequence>
<accession>A0A8S1Y6Q2</accession>
<reference evidence="1" key="1">
    <citation type="submission" date="2021-01" db="EMBL/GenBank/DDBJ databases">
        <authorList>
            <consortium name="Genoscope - CEA"/>
            <person name="William W."/>
        </authorList>
    </citation>
    <scope>NUCLEOTIDE SEQUENCE</scope>
</reference>
<proteinExistence type="predicted"/>
<name>A0A8S1Y6Q2_9CILI</name>
<evidence type="ECO:0000313" key="2">
    <source>
        <dbReference type="Proteomes" id="UP000689195"/>
    </source>
</evidence>
<keyword evidence="2" id="KW-1185">Reference proteome</keyword>
<organism evidence="1 2">
    <name type="scientific">Paramecium pentaurelia</name>
    <dbReference type="NCBI Taxonomy" id="43138"/>
    <lineage>
        <taxon>Eukaryota</taxon>
        <taxon>Sar</taxon>
        <taxon>Alveolata</taxon>
        <taxon>Ciliophora</taxon>
        <taxon>Intramacronucleata</taxon>
        <taxon>Oligohymenophorea</taxon>
        <taxon>Peniculida</taxon>
        <taxon>Parameciidae</taxon>
        <taxon>Paramecium</taxon>
    </lineage>
</organism>
<evidence type="ECO:0000313" key="1">
    <source>
        <dbReference type="EMBL" id="CAD8208963.1"/>
    </source>
</evidence>
<gene>
    <name evidence="1" type="ORF">PPENT_87.1.T1520122</name>
</gene>
<dbReference type="AlphaFoldDB" id="A0A8S1Y6Q2"/>
<dbReference type="Proteomes" id="UP000689195">
    <property type="component" value="Unassembled WGS sequence"/>
</dbReference>